<evidence type="ECO:0008006" key="6">
    <source>
        <dbReference type="Google" id="ProtNLM"/>
    </source>
</evidence>
<evidence type="ECO:0000313" key="5">
    <source>
        <dbReference type="Proteomes" id="UP000035213"/>
    </source>
</evidence>
<dbReference type="GO" id="GO:0000155">
    <property type="term" value="F:phosphorelay sensor kinase activity"/>
    <property type="evidence" value="ECO:0007669"/>
    <property type="project" value="InterPro"/>
</dbReference>
<evidence type="ECO:0000256" key="1">
    <source>
        <dbReference type="SAM" id="Phobius"/>
    </source>
</evidence>
<dbReference type="Gene3D" id="2.130.10.10">
    <property type="entry name" value="YVTN repeat-like/Quinoprotein amine dehydrogenase"/>
    <property type="match status" value="2"/>
</dbReference>
<dbReference type="Proteomes" id="UP000035213">
    <property type="component" value="Chromosome"/>
</dbReference>
<dbReference type="Pfam" id="PF07494">
    <property type="entry name" value="Reg_prop"/>
    <property type="match status" value="1"/>
</dbReference>
<dbReference type="InterPro" id="IPR015943">
    <property type="entry name" value="WD40/YVTN_repeat-like_dom_sf"/>
</dbReference>
<reference evidence="4 5" key="1">
    <citation type="submission" date="2014-11" db="EMBL/GenBank/DDBJ databases">
        <authorList>
            <person name="Park G.-S."/>
            <person name="Hong S.-J."/>
            <person name="Jung B.K."/>
            <person name="Khan A.R."/>
            <person name="Kwak Y."/>
            <person name="Shin J.-H."/>
        </authorList>
    </citation>
    <scope>NUCLEOTIDE SEQUENCE [LARGE SCALE GENOMIC DNA]</scope>
    <source>
        <strain evidence="4 5">DSM 27622</strain>
    </source>
</reference>
<dbReference type="InterPro" id="IPR050640">
    <property type="entry name" value="Bact_2-comp_sensor_kinase"/>
</dbReference>
<evidence type="ECO:0000259" key="3">
    <source>
        <dbReference type="Pfam" id="PF07495"/>
    </source>
</evidence>
<dbReference type="Gene3D" id="3.30.565.10">
    <property type="entry name" value="Histidine kinase-like ATPase, C-terminal domain"/>
    <property type="match status" value="1"/>
</dbReference>
<keyword evidence="1" id="KW-1133">Transmembrane helix</keyword>
<dbReference type="OrthoDB" id="9809670at2"/>
<keyword evidence="1" id="KW-0472">Membrane</keyword>
<dbReference type="SUPFAM" id="SSF50969">
    <property type="entry name" value="YVTN repeat-like/Quinoprotein amine dehydrogenase"/>
    <property type="match status" value="1"/>
</dbReference>
<gene>
    <name evidence="4" type="ORF">OK18_19510</name>
</gene>
<dbReference type="InterPro" id="IPR011110">
    <property type="entry name" value="Reg_prop"/>
</dbReference>
<evidence type="ECO:0000259" key="2">
    <source>
        <dbReference type="Pfam" id="PF06580"/>
    </source>
</evidence>
<dbReference type="Pfam" id="PF06580">
    <property type="entry name" value="His_kinase"/>
    <property type="match status" value="1"/>
</dbReference>
<dbReference type="PANTHER" id="PTHR34220:SF7">
    <property type="entry name" value="SENSOR HISTIDINE KINASE YPDA"/>
    <property type="match status" value="1"/>
</dbReference>
<keyword evidence="1" id="KW-0812">Transmembrane</keyword>
<dbReference type="EMBL" id="CP009928">
    <property type="protein sequence ID" value="AKK74510.1"/>
    <property type="molecule type" value="Genomic_DNA"/>
</dbReference>
<accession>A0A0G3M7I3</accession>
<feature type="transmembrane region" description="Helical" evidence="1">
    <location>
        <begin position="728"/>
        <end position="750"/>
    </location>
</feature>
<dbReference type="InterPro" id="IPR011044">
    <property type="entry name" value="Quino_amine_DH_bsu"/>
</dbReference>
<dbReference type="InterPro" id="IPR036890">
    <property type="entry name" value="HATPase_C_sf"/>
</dbReference>
<dbReference type="InterPro" id="IPR013783">
    <property type="entry name" value="Ig-like_fold"/>
</dbReference>
<dbReference type="InterPro" id="IPR011123">
    <property type="entry name" value="Y_Y_Y"/>
</dbReference>
<dbReference type="PATRIC" id="fig|1324352.5.peg.4094"/>
<feature type="domain" description="Signal transduction histidine kinase internal region" evidence="2">
    <location>
        <begin position="771"/>
        <end position="850"/>
    </location>
</feature>
<dbReference type="RefSeq" id="WP_053329096.1">
    <property type="nucleotide sequence ID" value="NZ_CP009928.1"/>
</dbReference>
<evidence type="ECO:0000313" key="4">
    <source>
        <dbReference type="EMBL" id="AKK74510.1"/>
    </source>
</evidence>
<protein>
    <recommendedName>
        <fullName evidence="6">Signal transduction histidine kinase internal region domain-containing protein</fullName>
    </recommendedName>
</protein>
<dbReference type="SUPFAM" id="SSF55874">
    <property type="entry name" value="ATPase domain of HSP90 chaperone/DNA topoisomerase II/histidine kinase"/>
    <property type="match status" value="1"/>
</dbReference>
<name>A0A0G3M7I3_CHRGL</name>
<dbReference type="GO" id="GO:0016020">
    <property type="term" value="C:membrane"/>
    <property type="evidence" value="ECO:0007669"/>
    <property type="project" value="InterPro"/>
</dbReference>
<dbReference type="InterPro" id="IPR010559">
    <property type="entry name" value="Sig_transdc_His_kin_internal"/>
</dbReference>
<dbReference type="STRING" id="1324352.OK18_19510"/>
<organism evidence="4 5">
    <name type="scientific">Chryseobacterium gallinarum</name>
    <dbReference type="NCBI Taxonomy" id="1324352"/>
    <lineage>
        <taxon>Bacteria</taxon>
        <taxon>Pseudomonadati</taxon>
        <taxon>Bacteroidota</taxon>
        <taxon>Flavobacteriia</taxon>
        <taxon>Flavobacteriales</taxon>
        <taxon>Weeksellaceae</taxon>
        <taxon>Chryseobacterium group</taxon>
        <taxon>Chryseobacterium</taxon>
    </lineage>
</organism>
<dbReference type="Gene3D" id="2.60.40.10">
    <property type="entry name" value="Immunoglobulins"/>
    <property type="match status" value="1"/>
</dbReference>
<dbReference type="KEGG" id="cgn:OK18_19510"/>
<dbReference type="PANTHER" id="PTHR34220">
    <property type="entry name" value="SENSOR HISTIDINE KINASE YPDA"/>
    <property type="match status" value="1"/>
</dbReference>
<dbReference type="Pfam" id="PF07495">
    <property type="entry name" value="Y_Y_Y"/>
    <property type="match status" value="1"/>
</dbReference>
<feature type="domain" description="Two component regulator three Y" evidence="3">
    <location>
        <begin position="658"/>
        <end position="710"/>
    </location>
</feature>
<proteinExistence type="predicted"/>
<dbReference type="SUPFAM" id="SSF63829">
    <property type="entry name" value="Calcium-dependent phosphotriesterase"/>
    <property type="match status" value="1"/>
</dbReference>
<sequence>MKKSTLFISFLLLIFLSPFFFPQIPGLVNYGEESGLNNSYTYNLSQDHNGFIWVGSDNGFFRFDGKEFIQYSKKSGLKNLEILSSLPLDNGEIFIFPFLNDFAYLKNGQIINSDSNKELRKIHFKYNANYSYDHQSIYIFTSYNPENIYVFKNEKVTTIPLHFNTRNSSDIYYALTLDPATHLLYLSNKNNSKENILAYDIFTGKKTTCNIPLGKEVTLYRKDDFFIFKEKRKIMIYQLCNKFIFKKIQTYSVKENIHQVIVDKNYRIWLCIEEGGALYFRETLKDHKKLTTPIPFLSGNIINHLMVDRDNNTWFSTRNNGVYFITEKFLKSYVHLPVRNNSAYITAISKNDNNILLGYNESKAGIYNSHAIRDLVFEENRKIEHKAIVSDSNMVFFGLSRSLVQYNMATGQKQILGDFNLKSIVPYTNNSILICSSEGLTSYHYPSRQYTEMIRQERVYTALPYDKDSLFAGSFKDLYKFNTKTKEKKLFLEDYYFTDLKKLSSTVYVGATNRNGIIIFTNHKILHKLSENTGLPTNQIKKIEVENEKAFWASTNSGLSRVEITGSRFRINNFTQPDGLPSNLVAGCVIKNDTIYVGTSKGLGILSVKDLLMQQKLFEKKAIINSVMIGHKEFFNVNQKFISQAPENDIMFNLSFPDYVSQGKIRYKYKVEGLGESWLISSSPKIILNSVPPGEYILKVFGLGYNGRQATIPTEMYFEIKPQFWQTWWFRTLLIVGGTALLFILINWYFQKKRNKKLETLYYEKKIAELELQAIKAQINPHFIYNCLNSIQFLLYKKDYEETENYLNIFSQMIRKTLYYSEKTFMPVKEEVEYLSLYLNMEKLRLKEQFEYTIKVSETVNENWVIPSLLIQPFVENAIKHGIASITDRKGKIGIFFDYINASLCITIEDNGVGINSVNQSITKTGSFGVRLSQKRIETFKQLFETHITLEIKSFPEQESKHGTQIKLYITPYEN</sequence>
<dbReference type="AlphaFoldDB" id="A0A0G3M7I3"/>